<feature type="compositionally biased region" description="Low complexity" evidence="1">
    <location>
        <begin position="47"/>
        <end position="63"/>
    </location>
</feature>
<dbReference type="GeneID" id="63752147"/>
<protein>
    <submittedName>
        <fullName evidence="2">Uncharacterized protein</fullName>
    </submittedName>
</protein>
<feature type="region of interest" description="Disordered" evidence="1">
    <location>
        <begin position="47"/>
        <end position="71"/>
    </location>
</feature>
<reference evidence="3" key="1">
    <citation type="journal article" date="2017" name="Genome Biol.">
        <title>Comparative genomics reveals high biological diversity and specific adaptations in the industrially and medically important fungal genus Aspergillus.</title>
        <authorList>
            <person name="de Vries R.P."/>
            <person name="Riley R."/>
            <person name="Wiebenga A."/>
            <person name="Aguilar-Osorio G."/>
            <person name="Amillis S."/>
            <person name="Uchima C.A."/>
            <person name="Anderluh G."/>
            <person name="Asadollahi M."/>
            <person name="Askin M."/>
            <person name="Barry K."/>
            <person name="Battaglia E."/>
            <person name="Bayram O."/>
            <person name="Benocci T."/>
            <person name="Braus-Stromeyer S.A."/>
            <person name="Caldana C."/>
            <person name="Canovas D."/>
            <person name="Cerqueira G.C."/>
            <person name="Chen F."/>
            <person name="Chen W."/>
            <person name="Choi C."/>
            <person name="Clum A."/>
            <person name="Dos Santos R.A."/>
            <person name="Damasio A.R."/>
            <person name="Diallinas G."/>
            <person name="Emri T."/>
            <person name="Fekete E."/>
            <person name="Flipphi M."/>
            <person name="Freyberg S."/>
            <person name="Gallo A."/>
            <person name="Gournas C."/>
            <person name="Habgood R."/>
            <person name="Hainaut M."/>
            <person name="Harispe M.L."/>
            <person name="Henrissat B."/>
            <person name="Hilden K.S."/>
            <person name="Hope R."/>
            <person name="Hossain A."/>
            <person name="Karabika E."/>
            <person name="Karaffa L."/>
            <person name="Karanyi Z."/>
            <person name="Krasevec N."/>
            <person name="Kuo A."/>
            <person name="Kusch H."/>
            <person name="LaButti K."/>
            <person name="Lagendijk E.L."/>
            <person name="Lapidus A."/>
            <person name="Levasseur A."/>
            <person name="Lindquist E."/>
            <person name="Lipzen A."/>
            <person name="Logrieco A.F."/>
            <person name="MacCabe A."/>
            <person name="Maekelae M.R."/>
            <person name="Malavazi I."/>
            <person name="Melin P."/>
            <person name="Meyer V."/>
            <person name="Mielnichuk N."/>
            <person name="Miskei M."/>
            <person name="Molnar A.P."/>
            <person name="Mule G."/>
            <person name="Ngan C.Y."/>
            <person name="Orejas M."/>
            <person name="Orosz E."/>
            <person name="Ouedraogo J.P."/>
            <person name="Overkamp K.M."/>
            <person name="Park H.-S."/>
            <person name="Perrone G."/>
            <person name="Piumi F."/>
            <person name="Punt P.J."/>
            <person name="Ram A.F."/>
            <person name="Ramon A."/>
            <person name="Rauscher S."/>
            <person name="Record E."/>
            <person name="Riano-Pachon D.M."/>
            <person name="Robert V."/>
            <person name="Roehrig J."/>
            <person name="Ruller R."/>
            <person name="Salamov A."/>
            <person name="Salih N.S."/>
            <person name="Samson R.A."/>
            <person name="Sandor E."/>
            <person name="Sanguinetti M."/>
            <person name="Schuetze T."/>
            <person name="Sepcic K."/>
            <person name="Shelest E."/>
            <person name="Sherlock G."/>
            <person name="Sophianopoulou V."/>
            <person name="Squina F.M."/>
            <person name="Sun H."/>
            <person name="Susca A."/>
            <person name="Todd R.B."/>
            <person name="Tsang A."/>
            <person name="Unkles S.E."/>
            <person name="van de Wiele N."/>
            <person name="van Rossen-Uffink D."/>
            <person name="Oliveira J.V."/>
            <person name="Vesth T.C."/>
            <person name="Visser J."/>
            <person name="Yu J.-H."/>
            <person name="Zhou M."/>
            <person name="Andersen M.R."/>
            <person name="Archer D.B."/>
            <person name="Baker S.E."/>
            <person name="Benoit I."/>
            <person name="Brakhage A.A."/>
            <person name="Braus G.H."/>
            <person name="Fischer R."/>
            <person name="Frisvad J.C."/>
            <person name="Goldman G.H."/>
            <person name="Houbraken J."/>
            <person name="Oakley B."/>
            <person name="Pocsi I."/>
            <person name="Scazzocchio C."/>
            <person name="Seiboth B."/>
            <person name="vanKuyk P.A."/>
            <person name="Wortman J."/>
            <person name="Dyer P.S."/>
            <person name="Grigoriev I.V."/>
        </authorList>
    </citation>
    <scope>NUCLEOTIDE SEQUENCE [LARGE SCALE GENOMIC DNA]</scope>
    <source>
        <strain evidence="3">DTO 134E9</strain>
    </source>
</reference>
<dbReference type="RefSeq" id="XP_040686124.1">
    <property type="nucleotide sequence ID" value="XM_040836299.1"/>
</dbReference>
<accession>A0A1L9RC51</accession>
<proteinExistence type="predicted"/>
<dbReference type="AlphaFoldDB" id="A0A1L9RC51"/>
<sequence>MSSMSVDTVELYGPGMSFYLSKPRTRASTSSSGSEVSSAASAAASAAASTSSSSSSLEVLSLGKLEENQLC</sequence>
<evidence type="ECO:0000313" key="3">
    <source>
        <dbReference type="Proteomes" id="UP000184383"/>
    </source>
</evidence>
<evidence type="ECO:0000313" key="2">
    <source>
        <dbReference type="EMBL" id="OJJ32447.1"/>
    </source>
</evidence>
<name>A0A1L9RC51_ASPWE</name>
<gene>
    <name evidence="2" type="ORF">ASPWEDRAFT_44575</name>
</gene>
<organism evidence="2 3">
    <name type="scientific">Aspergillus wentii DTO 134E9</name>
    <dbReference type="NCBI Taxonomy" id="1073089"/>
    <lineage>
        <taxon>Eukaryota</taxon>
        <taxon>Fungi</taxon>
        <taxon>Dikarya</taxon>
        <taxon>Ascomycota</taxon>
        <taxon>Pezizomycotina</taxon>
        <taxon>Eurotiomycetes</taxon>
        <taxon>Eurotiomycetidae</taxon>
        <taxon>Eurotiales</taxon>
        <taxon>Aspergillaceae</taxon>
        <taxon>Aspergillus</taxon>
        <taxon>Aspergillus subgen. Cremei</taxon>
    </lineage>
</organism>
<dbReference type="VEuPathDB" id="FungiDB:ASPWEDRAFT_44575"/>
<keyword evidence="3" id="KW-1185">Reference proteome</keyword>
<dbReference type="EMBL" id="KV878215">
    <property type="protein sequence ID" value="OJJ32447.1"/>
    <property type="molecule type" value="Genomic_DNA"/>
</dbReference>
<evidence type="ECO:0000256" key="1">
    <source>
        <dbReference type="SAM" id="MobiDB-lite"/>
    </source>
</evidence>
<dbReference type="Proteomes" id="UP000184383">
    <property type="component" value="Unassembled WGS sequence"/>
</dbReference>